<sequence length="74" mass="7777">MKKLMLAVSLLAVASSAFASTKPCEELKAEIDAKLKAKGVASYSLEIVAKGSVTDKQVVGSCDGGTKEIVYQRN</sequence>
<keyword evidence="1" id="KW-0732">Signal</keyword>
<evidence type="ECO:0000313" key="2">
    <source>
        <dbReference type="EMBL" id="RJG14344.1"/>
    </source>
</evidence>
<dbReference type="Proteomes" id="UP000284021">
    <property type="component" value="Unassembled WGS sequence"/>
</dbReference>
<proteinExistence type="predicted"/>
<name>A0A418XPH1_9PSED</name>
<dbReference type="AlphaFoldDB" id="A0A418XPH1"/>
<accession>A0A418XPH1</accession>
<protein>
    <submittedName>
        <fullName evidence="2">DUF1161 domain-containing protein</fullName>
    </submittedName>
</protein>
<keyword evidence="3" id="KW-1185">Reference proteome</keyword>
<dbReference type="OrthoDB" id="9152878at2"/>
<dbReference type="EMBL" id="QYUR01000002">
    <property type="protein sequence ID" value="RJG14344.1"/>
    <property type="molecule type" value="Genomic_DNA"/>
</dbReference>
<dbReference type="Pfam" id="PF06649">
    <property type="entry name" value="DUF1161"/>
    <property type="match status" value="1"/>
</dbReference>
<comment type="caution">
    <text evidence="2">The sequence shown here is derived from an EMBL/GenBank/DDBJ whole genome shotgun (WGS) entry which is preliminary data.</text>
</comment>
<dbReference type="InterPro" id="IPR010595">
    <property type="entry name" value="DUF1161"/>
</dbReference>
<feature type="signal peptide" evidence="1">
    <location>
        <begin position="1"/>
        <end position="19"/>
    </location>
</feature>
<gene>
    <name evidence="2" type="ORF">D3879_05235</name>
</gene>
<organism evidence="2 3">
    <name type="scientific">Pseudomonas cavernicola</name>
    <dbReference type="NCBI Taxonomy" id="2320866"/>
    <lineage>
        <taxon>Bacteria</taxon>
        <taxon>Pseudomonadati</taxon>
        <taxon>Pseudomonadota</taxon>
        <taxon>Gammaproteobacteria</taxon>
        <taxon>Pseudomonadales</taxon>
        <taxon>Pseudomonadaceae</taxon>
        <taxon>Pseudomonas</taxon>
    </lineage>
</organism>
<reference evidence="2 3" key="1">
    <citation type="submission" date="2018-09" db="EMBL/GenBank/DDBJ databases">
        <authorList>
            <person name="Zhu H."/>
        </authorList>
    </citation>
    <scope>NUCLEOTIDE SEQUENCE [LARGE SCALE GENOMIC DNA]</scope>
    <source>
        <strain evidence="2 3">K1S02-6</strain>
    </source>
</reference>
<evidence type="ECO:0000313" key="3">
    <source>
        <dbReference type="Proteomes" id="UP000284021"/>
    </source>
</evidence>
<feature type="chain" id="PRO_5019244460" evidence="1">
    <location>
        <begin position="20"/>
        <end position="74"/>
    </location>
</feature>
<evidence type="ECO:0000256" key="1">
    <source>
        <dbReference type="SAM" id="SignalP"/>
    </source>
</evidence>
<dbReference type="RefSeq" id="WP_119954895.1">
    <property type="nucleotide sequence ID" value="NZ_QYUR01000002.1"/>
</dbReference>